<keyword evidence="1" id="KW-1133">Transmembrane helix</keyword>
<organism evidence="2 3">
    <name type="scientific">Hyaloperonospora brassicae</name>
    <name type="common">Brassica downy mildew</name>
    <name type="synonym">Peronospora brassicae</name>
    <dbReference type="NCBI Taxonomy" id="162125"/>
    <lineage>
        <taxon>Eukaryota</taxon>
        <taxon>Sar</taxon>
        <taxon>Stramenopiles</taxon>
        <taxon>Oomycota</taxon>
        <taxon>Peronosporomycetes</taxon>
        <taxon>Peronosporales</taxon>
        <taxon>Peronosporaceae</taxon>
        <taxon>Hyaloperonospora</taxon>
    </lineage>
</organism>
<evidence type="ECO:0000313" key="3">
    <source>
        <dbReference type="Proteomes" id="UP001162031"/>
    </source>
</evidence>
<accession>A0AAV0UG64</accession>
<dbReference type="EMBL" id="CANTFL010001296">
    <property type="protein sequence ID" value="CAI5735977.1"/>
    <property type="molecule type" value="Genomic_DNA"/>
</dbReference>
<comment type="caution">
    <text evidence="2">The sequence shown here is derived from an EMBL/GenBank/DDBJ whole genome shotgun (WGS) entry which is preliminary data.</text>
</comment>
<dbReference type="AlphaFoldDB" id="A0AAV0UG64"/>
<evidence type="ECO:0000313" key="2">
    <source>
        <dbReference type="EMBL" id="CAI5735977.1"/>
    </source>
</evidence>
<name>A0AAV0UG64_HYABA</name>
<reference evidence="2" key="1">
    <citation type="submission" date="2022-12" db="EMBL/GenBank/DDBJ databases">
        <authorList>
            <person name="Webb A."/>
        </authorList>
    </citation>
    <scope>NUCLEOTIDE SEQUENCE</scope>
    <source>
        <strain evidence="2">Hp1</strain>
    </source>
</reference>
<feature type="transmembrane region" description="Helical" evidence="1">
    <location>
        <begin position="124"/>
        <end position="150"/>
    </location>
</feature>
<proteinExistence type="predicted"/>
<evidence type="ECO:0000256" key="1">
    <source>
        <dbReference type="SAM" id="Phobius"/>
    </source>
</evidence>
<feature type="transmembrane region" description="Helical" evidence="1">
    <location>
        <begin position="156"/>
        <end position="178"/>
    </location>
</feature>
<keyword evidence="1" id="KW-0472">Membrane</keyword>
<protein>
    <submittedName>
        <fullName evidence="2">Uncharacterized protein</fullName>
    </submittedName>
</protein>
<dbReference type="Proteomes" id="UP001162031">
    <property type="component" value="Unassembled WGS sequence"/>
</dbReference>
<sequence length="329" mass="36672">MTAYLLSHPNNTLWDFFKIERKQKRAMWNHLPTSEKFKKVFRNVVDIVSDTAIETAHLMADVVEWCVHTLHHPHVGMRQVSDFFNQFGRNVMIIHGLLMNDTQRTVENVGGGTLLFIRHHPADFMSAAIVIFATGAAQIHGLFMAIEFVFGSAATAIIKVLLTVMTFMHFVDVPVLLISPFVSSFAKTSSALSSGLNLTQNGSTLTLDAIQPTNACLIPKAYQPTFSSRDLCLSTPAEVRVLLFGTAKRSIDMSDDERMHAFNYFHDFVCCFLTDQEFEVNAPVINETSFEATLVPMPVKMTDCDKLFAVHSATTAWRTSVGSGSVEED</sequence>
<gene>
    <name evidence="2" type="ORF">HBR001_LOCUS6666</name>
</gene>
<keyword evidence="3" id="KW-1185">Reference proteome</keyword>
<keyword evidence="1" id="KW-0812">Transmembrane</keyword>